<gene>
    <name evidence="1" type="ORF">MGAL_10B045729</name>
</gene>
<reference evidence="1" key="1">
    <citation type="submission" date="2018-11" db="EMBL/GenBank/DDBJ databases">
        <authorList>
            <person name="Alioto T."/>
            <person name="Alioto T."/>
        </authorList>
    </citation>
    <scope>NUCLEOTIDE SEQUENCE</scope>
</reference>
<protein>
    <submittedName>
        <fullName evidence="1">Uncharacterized protein</fullName>
    </submittedName>
</protein>
<keyword evidence="2" id="KW-1185">Reference proteome</keyword>
<name>A0A8B6F9N4_MYTGA</name>
<sequence length="82" mass="9921">EINEDIASLQRPYKRNMSISSEEENYMRLCMLVDICRKAVKVYFDKEFHPDVLKKTIKKEQHKLLHLRKTNVLSETQWKILQ</sequence>
<dbReference type="Proteomes" id="UP000596742">
    <property type="component" value="Unassembled WGS sequence"/>
</dbReference>
<proteinExistence type="predicted"/>
<feature type="non-terminal residue" evidence="1">
    <location>
        <position position="82"/>
    </location>
</feature>
<comment type="caution">
    <text evidence="1">The sequence shown here is derived from an EMBL/GenBank/DDBJ whole genome shotgun (WGS) entry which is preliminary data.</text>
</comment>
<accession>A0A8B6F9N4</accession>
<feature type="non-terminal residue" evidence="1">
    <location>
        <position position="1"/>
    </location>
</feature>
<dbReference type="OrthoDB" id="6083162at2759"/>
<evidence type="ECO:0000313" key="2">
    <source>
        <dbReference type="Proteomes" id="UP000596742"/>
    </source>
</evidence>
<evidence type="ECO:0000313" key="1">
    <source>
        <dbReference type="EMBL" id="VDI45624.1"/>
    </source>
</evidence>
<dbReference type="EMBL" id="UYJE01006392">
    <property type="protein sequence ID" value="VDI45624.1"/>
    <property type="molecule type" value="Genomic_DNA"/>
</dbReference>
<dbReference type="AlphaFoldDB" id="A0A8B6F9N4"/>
<organism evidence="1 2">
    <name type="scientific">Mytilus galloprovincialis</name>
    <name type="common">Mediterranean mussel</name>
    <dbReference type="NCBI Taxonomy" id="29158"/>
    <lineage>
        <taxon>Eukaryota</taxon>
        <taxon>Metazoa</taxon>
        <taxon>Spiralia</taxon>
        <taxon>Lophotrochozoa</taxon>
        <taxon>Mollusca</taxon>
        <taxon>Bivalvia</taxon>
        <taxon>Autobranchia</taxon>
        <taxon>Pteriomorphia</taxon>
        <taxon>Mytilida</taxon>
        <taxon>Mytiloidea</taxon>
        <taxon>Mytilidae</taxon>
        <taxon>Mytilinae</taxon>
        <taxon>Mytilus</taxon>
    </lineage>
</organism>